<evidence type="ECO:0000313" key="2">
    <source>
        <dbReference type="EMBL" id="GBN99073.1"/>
    </source>
</evidence>
<reference evidence="2 3" key="1">
    <citation type="journal article" date="2019" name="Sci. Rep.">
        <title>Orb-weaving spider Araneus ventricosus genome elucidates the spidroin gene catalogue.</title>
        <authorList>
            <person name="Kono N."/>
            <person name="Nakamura H."/>
            <person name="Ohtoshi R."/>
            <person name="Moran D.A.P."/>
            <person name="Shinohara A."/>
            <person name="Yoshida Y."/>
            <person name="Fujiwara M."/>
            <person name="Mori M."/>
            <person name="Tomita M."/>
            <person name="Arakawa K."/>
        </authorList>
    </citation>
    <scope>NUCLEOTIDE SEQUENCE [LARGE SCALE GENOMIC DNA]</scope>
</reference>
<name>A0A4Y2TH37_ARAVE</name>
<sequence length="109" mass="12389">MESSKRKSNKQADQVNVFNQHKSHFGLNHASLNHGQMARTPLDHAPPLKSSKPQQRGHLVLMDLACSRFAYAAVAGWNRVSSLNPFSFEAETLSSIHRLRRNVGRRKHY</sequence>
<organism evidence="2 3">
    <name type="scientific">Araneus ventricosus</name>
    <name type="common">Orbweaver spider</name>
    <name type="synonym">Epeira ventricosa</name>
    <dbReference type="NCBI Taxonomy" id="182803"/>
    <lineage>
        <taxon>Eukaryota</taxon>
        <taxon>Metazoa</taxon>
        <taxon>Ecdysozoa</taxon>
        <taxon>Arthropoda</taxon>
        <taxon>Chelicerata</taxon>
        <taxon>Arachnida</taxon>
        <taxon>Araneae</taxon>
        <taxon>Araneomorphae</taxon>
        <taxon>Entelegynae</taxon>
        <taxon>Araneoidea</taxon>
        <taxon>Araneidae</taxon>
        <taxon>Araneus</taxon>
    </lineage>
</organism>
<proteinExistence type="predicted"/>
<accession>A0A4Y2TH37</accession>
<evidence type="ECO:0000313" key="3">
    <source>
        <dbReference type="Proteomes" id="UP000499080"/>
    </source>
</evidence>
<protein>
    <submittedName>
        <fullName evidence="2">Uncharacterized protein</fullName>
    </submittedName>
</protein>
<evidence type="ECO:0000256" key="1">
    <source>
        <dbReference type="SAM" id="MobiDB-lite"/>
    </source>
</evidence>
<feature type="region of interest" description="Disordered" evidence="1">
    <location>
        <begin position="30"/>
        <end position="54"/>
    </location>
</feature>
<dbReference type="AlphaFoldDB" id="A0A4Y2TH37"/>
<dbReference type="Proteomes" id="UP000499080">
    <property type="component" value="Unassembled WGS sequence"/>
</dbReference>
<dbReference type="EMBL" id="BGPR01028122">
    <property type="protein sequence ID" value="GBN99073.1"/>
    <property type="molecule type" value="Genomic_DNA"/>
</dbReference>
<gene>
    <name evidence="2" type="ORF">AVEN_222006_1</name>
</gene>
<keyword evidence="3" id="KW-1185">Reference proteome</keyword>
<comment type="caution">
    <text evidence="2">The sequence shown here is derived from an EMBL/GenBank/DDBJ whole genome shotgun (WGS) entry which is preliminary data.</text>
</comment>